<dbReference type="VEuPathDB" id="FungiDB:I302_01725"/>
<feature type="region of interest" description="Disordered" evidence="1">
    <location>
        <begin position="218"/>
        <end position="305"/>
    </location>
</feature>
<dbReference type="AlphaFoldDB" id="A0A1B9GGQ8"/>
<reference evidence="2" key="2">
    <citation type="submission" date="2014-01" db="EMBL/GenBank/DDBJ databases">
        <title>Evolution of pathogenesis and genome organization in the Tremellales.</title>
        <authorList>
            <person name="Cuomo C."/>
            <person name="Litvintseva A."/>
            <person name="Heitman J."/>
            <person name="Chen Y."/>
            <person name="Sun S."/>
            <person name="Springer D."/>
            <person name="Dromer F."/>
            <person name="Young S."/>
            <person name="Zeng Q."/>
            <person name="Chapman S."/>
            <person name="Gujja S."/>
            <person name="Saif S."/>
            <person name="Birren B."/>
        </authorList>
    </citation>
    <scope>NUCLEOTIDE SEQUENCE</scope>
    <source>
        <strain evidence="2">CBS 10118</strain>
    </source>
</reference>
<organism evidence="2">
    <name type="scientific">Kwoniella bestiolae CBS 10118</name>
    <dbReference type="NCBI Taxonomy" id="1296100"/>
    <lineage>
        <taxon>Eukaryota</taxon>
        <taxon>Fungi</taxon>
        <taxon>Dikarya</taxon>
        <taxon>Basidiomycota</taxon>
        <taxon>Agaricomycotina</taxon>
        <taxon>Tremellomycetes</taxon>
        <taxon>Tremellales</taxon>
        <taxon>Cryptococcaceae</taxon>
        <taxon>Kwoniella</taxon>
    </lineage>
</organism>
<reference evidence="2" key="1">
    <citation type="submission" date="2013-07" db="EMBL/GenBank/DDBJ databases">
        <title>The Genome Sequence of Cryptococcus bestiolae CBS10118.</title>
        <authorList>
            <consortium name="The Broad Institute Genome Sequencing Platform"/>
            <person name="Cuomo C."/>
            <person name="Litvintseva A."/>
            <person name="Chen Y."/>
            <person name="Heitman J."/>
            <person name="Sun S."/>
            <person name="Springer D."/>
            <person name="Dromer F."/>
            <person name="Young S.K."/>
            <person name="Zeng Q."/>
            <person name="Gargeya S."/>
            <person name="Fitzgerald M."/>
            <person name="Abouelleil A."/>
            <person name="Alvarado L."/>
            <person name="Berlin A.M."/>
            <person name="Chapman S.B."/>
            <person name="Dewar J."/>
            <person name="Goldberg J."/>
            <person name="Griggs A."/>
            <person name="Gujja S."/>
            <person name="Hansen M."/>
            <person name="Howarth C."/>
            <person name="Imamovic A."/>
            <person name="Larimer J."/>
            <person name="McCowan C."/>
            <person name="Murphy C."/>
            <person name="Pearson M."/>
            <person name="Priest M."/>
            <person name="Roberts A."/>
            <person name="Saif S."/>
            <person name="Shea T."/>
            <person name="Sykes S."/>
            <person name="Wortman J."/>
            <person name="Nusbaum C."/>
            <person name="Birren B."/>
        </authorList>
    </citation>
    <scope>NUCLEOTIDE SEQUENCE [LARGE SCALE GENOMIC DNA]</scope>
    <source>
        <strain evidence="2">CBS 10118</strain>
    </source>
</reference>
<evidence type="ECO:0000256" key="1">
    <source>
        <dbReference type="SAM" id="MobiDB-lite"/>
    </source>
</evidence>
<feature type="compositionally biased region" description="Acidic residues" evidence="1">
    <location>
        <begin position="226"/>
        <end position="239"/>
    </location>
</feature>
<proteinExistence type="predicted"/>
<sequence length="323" mass="37539">MGTAGILGFIIRGRRVGCYNHYDSFPDQLGVDIVMFITALRPEERQRMIERLDEASITWVDEEFELPSEELVELYTTREYHLNSYEKKDKMDDPEKFERRHELSSRYYKHMNWSQLLRGVQGAPCLALILSGELKHLIDSSDFEDNWLCCEYAYYVDFENQIFEMIVGGEGHWTFDALRDEGRYWGRLIRGRTDPERLMEELRMKERARYEERVARYQERDVREQAEDDDEDEYDDDDHSNDIDPTQTSSIDQSFVETLPDPASADSPTHQDERSPTSSAREGTPSADEHLMQKSGIKVAPVSSDTMDAIGGLKFRALSRSAT</sequence>
<dbReference type="OrthoDB" id="2584121at2759"/>
<name>A0A1B9GGQ8_9TREE</name>
<dbReference type="EMBL" id="KI894018">
    <property type="protein sequence ID" value="OCF30206.1"/>
    <property type="molecule type" value="Genomic_DNA"/>
</dbReference>
<gene>
    <name evidence="2" type="ORF">I302_01725</name>
</gene>
<protein>
    <submittedName>
        <fullName evidence="2">Uncharacterized protein</fullName>
    </submittedName>
</protein>
<evidence type="ECO:0000313" key="2">
    <source>
        <dbReference type="EMBL" id="OCF30206.1"/>
    </source>
</evidence>
<accession>A0A1B9GGQ8</accession>
<feature type="compositionally biased region" description="Polar residues" evidence="1">
    <location>
        <begin position="245"/>
        <end position="256"/>
    </location>
</feature>